<feature type="compositionally biased region" description="Basic residues" evidence="1">
    <location>
        <begin position="19"/>
        <end position="43"/>
    </location>
</feature>
<dbReference type="InterPro" id="IPR011990">
    <property type="entry name" value="TPR-like_helical_dom_sf"/>
</dbReference>
<keyword evidence="3" id="KW-1185">Reference proteome</keyword>
<dbReference type="AlphaFoldDB" id="A0A9X0W4X1"/>
<dbReference type="Proteomes" id="UP001138768">
    <property type="component" value="Unassembled WGS sequence"/>
</dbReference>
<dbReference type="SUPFAM" id="SSF48452">
    <property type="entry name" value="TPR-like"/>
    <property type="match status" value="2"/>
</dbReference>
<feature type="region of interest" description="Disordered" evidence="1">
    <location>
        <begin position="1"/>
        <end position="49"/>
    </location>
</feature>
<organism evidence="2 3">
    <name type="scientific">Lamprobacter modestohalophilus</name>
    <dbReference type="NCBI Taxonomy" id="1064514"/>
    <lineage>
        <taxon>Bacteria</taxon>
        <taxon>Pseudomonadati</taxon>
        <taxon>Pseudomonadota</taxon>
        <taxon>Gammaproteobacteria</taxon>
        <taxon>Chromatiales</taxon>
        <taxon>Chromatiaceae</taxon>
        <taxon>Lamprobacter</taxon>
    </lineage>
</organism>
<evidence type="ECO:0000256" key="1">
    <source>
        <dbReference type="SAM" id="MobiDB-lite"/>
    </source>
</evidence>
<feature type="compositionally biased region" description="Basic and acidic residues" evidence="1">
    <location>
        <begin position="1"/>
        <end position="16"/>
    </location>
</feature>
<evidence type="ECO:0000313" key="3">
    <source>
        <dbReference type="Proteomes" id="UP001138768"/>
    </source>
</evidence>
<name>A0A9X0W4X1_9GAMM</name>
<dbReference type="EMBL" id="NRRY01000001">
    <property type="protein sequence ID" value="MBK1616909.1"/>
    <property type="molecule type" value="Genomic_DNA"/>
</dbReference>
<dbReference type="Gene3D" id="1.25.40.10">
    <property type="entry name" value="Tetratricopeptide repeat domain"/>
    <property type="match status" value="2"/>
</dbReference>
<proteinExistence type="predicted"/>
<evidence type="ECO:0000313" key="2">
    <source>
        <dbReference type="EMBL" id="MBK1616909.1"/>
    </source>
</evidence>
<reference evidence="2 3" key="1">
    <citation type="journal article" date="2020" name="Microorganisms">
        <title>Osmotic Adaptation and Compatible Solute Biosynthesis of Phototrophic Bacteria as Revealed from Genome Analyses.</title>
        <authorList>
            <person name="Imhoff J.F."/>
            <person name="Rahn T."/>
            <person name="Kunzel S."/>
            <person name="Keller A."/>
            <person name="Neulinger S.C."/>
        </authorList>
    </citation>
    <scope>NUCLEOTIDE SEQUENCE [LARGE SCALE GENOMIC DNA]</scope>
    <source>
        <strain evidence="2 3">DSM 25653</strain>
    </source>
</reference>
<evidence type="ECO:0008006" key="4">
    <source>
        <dbReference type="Google" id="ProtNLM"/>
    </source>
</evidence>
<sequence length="679" mass="76518">MDERRRAPVGLDRDAVIHSQRHSMSKKTPKNKPKRSSKRKTSPHLRPEPAQLRAIERLLEAEDFAKAIERVQQLVQRFPDHGGAQGLLIKALRGGQGSQFAAVVVHDWADRHPQSLFAQEQLLVYAVEGHCLMLAERVAEQVRALGGEAPYGFPLSDEIKTALCTLVDGTRADEAAMVQFDRARLCMNGFAFSKALRYLEDLELTSARNNRITCLFHLERIDEALALALESWRRDDENLFALGWAASLRLYLGDVEGASGLCTRLAMMTARRVDEALPQLIALLLLDQPEAAWTAYERTVDTPWWEGVQDLTTATMTHLGACAAARCGELKQARRLWQEIEQASPGFALAAENRLAAADAETLLPSALEMHNAIPASRFSAMRNQVQAQRTHQAEKTLIGLSASNAYLRALYINGSEPLRQAVSLVLMHRLQQHDTAVAEVLRELVRLPIGTSNDRFKMLKALREAGQLGEDELIEFWDRDELRAIKLFEMEVHREPTDSGLLEALDSLLDEARDDYNDFQFNACESKLQSILASFPNHPQTLLMLASIRHMARRRTEAEQLLRQAIEANPDYLLARCNLARALIMRGDLEAASDLLEGHREQHRIHILDLIHLNGTLAMLESARGEDEVAESQLNLIESFIEDDHEAEQLEQVRRLVNHVKAKREGFFGRTLRALARR</sequence>
<accession>A0A9X0W4X1</accession>
<protein>
    <recommendedName>
        <fullName evidence="4">Tetratricopeptide repeat protein</fullName>
    </recommendedName>
</protein>
<gene>
    <name evidence="2" type="ORF">CKO42_00265</name>
</gene>
<dbReference type="Pfam" id="PF14559">
    <property type="entry name" value="TPR_19"/>
    <property type="match status" value="1"/>
</dbReference>
<comment type="caution">
    <text evidence="2">The sequence shown here is derived from an EMBL/GenBank/DDBJ whole genome shotgun (WGS) entry which is preliminary data.</text>
</comment>